<keyword evidence="4" id="KW-0132">Cell division</keyword>
<feature type="transmembrane region" description="Helical" evidence="17">
    <location>
        <begin position="20"/>
        <end position="47"/>
    </location>
</feature>
<evidence type="ECO:0000256" key="1">
    <source>
        <dbReference type="ARBA" id="ARBA00004651"/>
    </source>
</evidence>
<dbReference type="InterPro" id="IPR002543">
    <property type="entry name" value="FtsK_dom"/>
</dbReference>
<dbReference type="InterPro" id="IPR036388">
    <property type="entry name" value="WH-like_DNA-bd_sf"/>
</dbReference>
<evidence type="ECO:0000259" key="18">
    <source>
        <dbReference type="PROSITE" id="PS50901"/>
    </source>
</evidence>
<keyword evidence="3" id="KW-1003">Cell membrane</keyword>
<dbReference type="PANTHER" id="PTHR22683">
    <property type="entry name" value="SPORULATION PROTEIN RELATED"/>
    <property type="match status" value="1"/>
</dbReference>
<dbReference type="STRING" id="447595.SAMN05660826_01156"/>
<organism evidence="19 20">
    <name type="scientific">Caldanaerovirga acetigignens</name>
    <dbReference type="NCBI Taxonomy" id="447595"/>
    <lineage>
        <taxon>Bacteria</taxon>
        <taxon>Bacillati</taxon>
        <taxon>Bacillota</taxon>
        <taxon>Clostridia</taxon>
        <taxon>Thermosediminibacterales</taxon>
        <taxon>Thermosediminibacteraceae</taxon>
        <taxon>Caldanaerovirga</taxon>
    </lineage>
</organism>
<dbReference type="GO" id="GO:0005886">
    <property type="term" value="C:plasma membrane"/>
    <property type="evidence" value="ECO:0007669"/>
    <property type="project" value="UniProtKB-SubCell"/>
</dbReference>
<accession>A0A1M7J8R0</accession>
<evidence type="ECO:0000256" key="15">
    <source>
        <dbReference type="PROSITE-ProRule" id="PRU00289"/>
    </source>
</evidence>
<evidence type="ECO:0000256" key="14">
    <source>
        <dbReference type="ARBA" id="ARBA00025923"/>
    </source>
</evidence>
<keyword evidence="9 17" id="KW-1133">Transmembrane helix</keyword>
<dbReference type="GO" id="GO:0007059">
    <property type="term" value="P:chromosome segregation"/>
    <property type="evidence" value="ECO:0007669"/>
    <property type="project" value="UniProtKB-KW"/>
</dbReference>
<evidence type="ECO:0000256" key="17">
    <source>
        <dbReference type="SAM" id="Phobius"/>
    </source>
</evidence>
<dbReference type="GO" id="GO:0005524">
    <property type="term" value="F:ATP binding"/>
    <property type="evidence" value="ECO:0007669"/>
    <property type="project" value="UniProtKB-UniRule"/>
</dbReference>
<sequence>MKGNRNKSCTFYNDIRWEIYGILIICIGVLGLVSLYTDSVGALGIILKKNMKGLAGAGALTIPLGICMWGFYCLLRKKFPRFTPKLYGILLVIFVVLVVLHIKPYIEMKNLSFIEKMRKSADLGENGIGGGLIGGISAIILFTLFGSAGTYVLLFTFLCIGIILSTGISISEIIKHSINTKKEKRRELKPHIINSAATSSEETEEKLDENEKIKEKENLLITSQSNTEKTESVTERNKTRETSDNTFDNTFCAERHHKNQEYNFPPVNLLQKGSSKQNNLNEKELLNNAQILENTLESFGIQAKVVQVSFGPVVTRYEVQPSPGVKVSRIVNLADDIALSLAVPDVRIEAPIPGKAAIGIEVPNKEVSKVYFREIVESAEFKNSSSKLTIALGKDIAGKPVVADLAEMPHLLIAGATGSGKSVCINTIITSILYKASPNEVKLLLIDPKVVELTTYNGIPHLIAPVVTDAKKAASALNWMVSEMERRYKLFAKEGVREINRFNEVSQEKLPKVLVIIDELADLMMVSPREVEESICRLAQMARAAGIHLVVATQRPSVDVITGLIKANIPSRISFAVSSQVDSRTILDMAGAEKLLGKGDMLFFPVGAAKPMRIQGAFLSEKEVEKVVAFVKNQMEPSYEKKLSDFEEEKSLKNEDDVDELFKEALSVVIENGQASASLLQRKLRIGYARAARLIDQMEEKGFIGKYEGSKPRQILITKEQFEKYFNESA</sequence>
<feature type="domain" description="FtsK" evidence="18">
    <location>
        <begin position="398"/>
        <end position="584"/>
    </location>
</feature>
<dbReference type="InterPro" id="IPR050206">
    <property type="entry name" value="FtsK/SpoIIIE/SftA"/>
</dbReference>
<comment type="function">
    <text evidence="13">Essential cell division protein that coordinates cell division and chromosome segregation. The N-terminus is involved in assembly of the cell-division machinery. The C-terminus functions as a DNA motor that moves dsDNA in an ATP-dependent manner towards the dif recombination site, which is located within the replication terminus region. Required for activation of the Xer recombinase, allowing activation of chromosome unlinking by recombination.</text>
</comment>
<dbReference type="EMBL" id="FRCR01000006">
    <property type="protein sequence ID" value="SHM49409.1"/>
    <property type="molecule type" value="Genomic_DNA"/>
</dbReference>
<dbReference type="PROSITE" id="PS50901">
    <property type="entry name" value="FTSK"/>
    <property type="match status" value="1"/>
</dbReference>
<comment type="similarity">
    <text evidence="2">Belongs to the FtsK/SpoIIIE/SftA family.</text>
</comment>
<evidence type="ECO:0000256" key="8">
    <source>
        <dbReference type="ARBA" id="ARBA00022840"/>
    </source>
</evidence>
<keyword evidence="8 15" id="KW-0067">ATP-binding</keyword>
<feature type="transmembrane region" description="Helical" evidence="17">
    <location>
        <begin position="151"/>
        <end position="174"/>
    </location>
</feature>
<dbReference type="Proteomes" id="UP000184375">
    <property type="component" value="Unassembled WGS sequence"/>
</dbReference>
<evidence type="ECO:0000256" key="7">
    <source>
        <dbReference type="ARBA" id="ARBA00022829"/>
    </source>
</evidence>
<dbReference type="Pfam" id="PF13491">
    <property type="entry name" value="FtsK_4TM"/>
    <property type="match status" value="1"/>
</dbReference>
<dbReference type="InterPro" id="IPR025199">
    <property type="entry name" value="FtsK_4TM"/>
</dbReference>
<evidence type="ECO:0000256" key="13">
    <source>
        <dbReference type="ARBA" id="ARBA00024986"/>
    </source>
</evidence>
<dbReference type="PANTHER" id="PTHR22683:SF41">
    <property type="entry name" value="DNA TRANSLOCASE FTSK"/>
    <property type="match status" value="1"/>
</dbReference>
<dbReference type="InterPro" id="IPR018541">
    <property type="entry name" value="Ftsk_gamma"/>
</dbReference>
<keyword evidence="20" id="KW-1185">Reference proteome</keyword>
<feature type="compositionally biased region" description="Basic and acidic residues" evidence="16">
    <location>
        <begin position="228"/>
        <end position="243"/>
    </location>
</feature>
<evidence type="ECO:0000256" key="16">
    <source>
        <dbReference type="SAM" id="MobiDB-lite"/>
    </source>
</evidence>
<evidence type="ECO:0000256" key="5">
    <source>
        <dbReference type="ARBA" id="ARBA00022692"/>
    </source>
</evidence>
<dbReference type="SMART" id="SM00843">
    <property type="entry name" value="Ftsk_gamma"/>
    <property type="match status" value="1"/>
</dbReference>
<evidence type="ECO:0000256" key="12">
    <source>
        <dbReference type="ARBA" id="ARBA00023306"/>
    </source>
</evidence>
<protein>
    <submittedName>
        <fullName evidence="19">DNA translocase FtsK</fullName>
    </submittedName>
</protein>
<name>A0A1M7J8R0_9FIRM</name>
<dbReference type="SMART" id="SM00382">
    <property type="entry name" value="AAA"/>
    <property type="match status" value="1"/>
</dbReference>
<dbReference type="Gene3D" id="1.10.10.10">
    <property type="entry name" value="Winged helix-like DNA-binding domain superfamily/Winged helix DNA-binding domain"/>
    <property type="match status" value="1"/>
</dbReference>
<evidence type="ECO:0000256" key="11">
    <source>
        <dbReference type="ARBA" id="ARBA00023136"/>
    </source>
</evidence>
<evidence type="ECO:0000256" key="3">
    <source>
        <dbReference type="ARBA" id="ARBA00022475"/>
    </source>
</evidence>
<keyword evidence="5 17" id="KW-0812">Transmembrane</keyword>
<evidence type="ECO:0000313" key="20">
    <source>
        <dbReference type="Proteomes" id="UP000184375"/>
    </source>
</evidence>
<keyword evidence="12" id="KW-0131">Cell cycle</keyword>
<evidence type="ECO:0000256" key="6">
    <source>
        <dbReference type="ARBA" id="ARBA00022741"/>
    </source>
</evidence>
<comment type="subunit">
    <text evidence="14">Homohexamer. Forms a ring that surrounds DNA.</text>
</comment>
<keyword evidence="7" id="KW-0159">Chromosome partition</keyword>
<dbReference type="GO" id="GO:0003677">
    <property type="term" value="F:DNA binding"/>
    <property type="evidence" value="ECO:0007669"/>
    <property type="project" value="UniProtKB-KW"/>
</dbReference>
<dbReference type="Pfam" id="PF17854">
    <property type="entry name" value="FtsK_alpha"/>
    <property type="match status" value="1"/>
</dbReference>
<comment type="subcellular location">
    <subcellularLocation>
        <location evidence="1">Cell membrane</location>
        <topology evidence="1">Multi-pass membrane protein</topology>
    </subcellularLocation>
</comment>
<dbReference type="CDD" id="cd01127">
    <property type="entry name" value="TrwB_TraG_TraD_VirD4"/>
    <property type="match status" value="1"/>
</dbReference>
<feature type="binding site" evidence="15">
    <location>
        <begin position="415"/>
        <end position="422"/>
    </location>
    <ligand>
        <name>ATP</name>
        <dbReference type="ChEBI" id="CHEBI:30616"/>
    </ligand>
</feature>
<dbReference type="OrthoDB" id="9807790at2"/>
<feature type="transmembrane region" description="Helical" evidence="17">
    <location>
        <begin position="54"/>
        <end position="74"/>
    </location>
</feature>
<keyword evidence="6 15" id="KW-0547">Nucleotide-binding</keyword>
<evidence type="ECO:0000256" key="10">
    <source>
        <dbReference type="ARBA" id="ARBA00023125"/>
    </source>
</evidence>
<feature type="transmembrane region" description="Helical" evidence="17">
    <location>
        <begin position="86"/>
        <end position="106"/>
    </location>
</feature>
<dbReference type="InterPro" id="IPR003593">
    <property type="entry name" value="AAA+_ATPase"/>
</dbReference>
<dbReference type="InterPro" id="IPR041027">
    <property type="entry name" value="FtsK_alpha"/>
</dbReference>
<dbReference type="SUPFAM" id="SSF46785">
    <property type="entry name" value="Winged helix' DNA-binding domain"/>
    <property type="match status" value="1"/>
</dbReference>
<dbReference type="Pfam" id="PF01580">
    <property type="entry name" value="FtsK_SpoIIIE"/>
    <property type="match status" value="1"/>
</dbReference>
<evidence type="ECO:0000313" key="19">
    <source>
        <dbReference type="EMBL" id="SHM49409.1"/>
    </source>
</evidence>
<feature type="compositionally biased region" description="Basic and acidic residues" evidence="16">
    <location>
        <begin position="209"/>
        <end position="218"/>
    </location>
</feature>
<dbReference type="Pfam" id="PF09397">
    <property type="entry name" value="FtsK_gamma"/>
    <property type="match status" value="1"/>
</dbReference>
<dbReference type="InterPro" id="IPR027417">
    <property type="entry name" value="P-loop_NTPase"/>
</dbReference>
<evidence type="ECO:0000256" key="9">
    <source>
        <dbReference type="ARBA" id="ARBA00022989"/>
    </source>
</evidence>
<feature type="region of interest" description="Disordered" evidence="16">
    <location>
        <begin position="189"/>
        <end position="248"/>
    </location>
</feature>
<reference evidence="20" key="1">
    <citation type="submission" date="2016-11" db="EMBL/GenBank/DDBJ databases">
        <authorList>
            <person name="Varghese N."/>
            <person name="Submissions S."/>
        </authorList>
    </citation>
    <scope>NUCLEOTIDE SEQUENCE [LARGE SCALE GENOMIC DNA]</scope>
    <source>
        <strain evidence="20">DSM 18802</strain>
    </source>
</reference>
<dbReference type="AlphaFoldDB" id="A0A1M7J8R0"/>
<dbReference type="Gene3D" id="3.30.980.40">
    <property type="match status" value="1"/>
</dbReference>
<dbReference type="SUPFAM" id="SSF52540">
    <property type="entry name" value="P-loop containing nucleoside triphosphate hydrolases"/>
    <property type="match status" value="1"/>
</dbReference>
<dbReference type="RefSeq" id="WP_073256049.1">
    <property type="nucleotide sequence ID" value="NZ_FRCR01000006.1"/>
</dbReference>
<dbReference type="InterPro" id="IPR036390">
    <property type="entry name" value="WH_DNA-bd_sf"/>
</dbReference>
<gene>
    <name evidence="19" type="ORF">SAMN05660826_01156</name>
</gene>
<keyword evidence="10" id="KW-0238">DNA-binding</keyword>
<keyword evidence="11 17" id="KW-0472">Membrane</keyword>
<dbReference type="GO" id="GO:0051301">
    <property type="term" value="P:cell division"/>
    <property type="evidence" value="ECO:0007669"/>
    <property type="project" value="UniProtKB-KW"/>
</dbReference>
<feature type="transmembrane region" description="Helical" evidence="17">
    <location>
        <begin position="127"/>
        <end position="145"/>
    </location>
</feature>
<proteinExistence type="inferred from homology"/>
<evidence type="ECO:0000256" key="2">
    <source>
        <dbReference type="ARBA" id="ARBA00006474"/>
    </source>
</evidence>
<dbReference type="Gene3D" id="3.40.50.300">
    <property type="entry name" value="P-loop containing nucleotide triphosphate hydrolases"/>
    <property type="match status" value="1"/>
</dbReference>
<evidence type="ECO:0000256" key="4">
    <source>
        <dbReference type="ARBA" id="ARBA00022618"/>
    </source>
</evidence>